<keyword evidence="1" id="KW-0560">Oxidoreductase</keyword>
<dbReference type="GO" id="GO:0016627">
    <property type="term" value="F:oxidoreductase activity, acting on the CH-CH group of donors"/>
    <property type="evidence" value="ECO:0007669"/>
    <property type="project" value="TreeGrafter"/>
</dbReference>
<dbReference type="GeneID" id="74945977"/>
<dbReference type="InterPro" id="IPR012349">
    <property type="entry name" value="Split_barrel_FMN-bd"/>
</dbReference>
<dbReference type="Proteomes" id="UP000027093">
    <property type="component" value="Chromosome"/>
</dbReference>
<dbReference type="HOGENOM" id="CLU_123922_5_1_2"/>
<dbReference type="EMBL" id="CP007536">
    <property type="protein sequence ID" value="AIC14922.1"/>
    <property type="molecule type" value="Genomic_DNA"/>
</dbReference>
<dbReference type="Gene3D" id="2.30.110.10">
    <property type="entry name" value="Electron Transport, Fmn-binding Protein, Chain A"/>
    <property type="match status" value="1"/>
</dbReference>
<dbReference type="SUPFAM" id="SSF50475">
    <property type="entry name" value="FMN-binding split barrel"/>
    <property type="match status" value="1"/>
</dbReference>
<dbReference type="Pfam" id="PF01243">
    <property type="entry name" value="PNPOx_N"/>
    <property type="match status" value="1"/>
</dbReference>
<gene>
    <name evidence="3" type="ORF">NVIE_007130</name>
</gene>
<protein>
    <submittedName>
        <fullName evidence="3">Putative FMN-binding pyridoxamine 5'-phosphate oxidase</fullName>
    </submittedName>
</protein>
<evidence type="ECO:0000313" key="3">
    <source>
        <dbReference type="EMBL" id="AIC14922.1"/>
    </source>
</evidence>
<dbReference type="AlphaFoldDB" id="A0A060HP30"/>
<dbReference type="GO" id="GO:0005829">
    <property type="term" value="C:cytosol"/>
    <property type="evidence" value="ECO:0007669"/>
    <property type="project" value="TreeGrafter"/>
</dbReference>
<dbReference type="STRING" id="926571.NVIE_007130"/>
<dbReference type="GO" id="GO:0070967">
    <property type="term" value="F:coenzyme F420 binding"/>
    <property type="evidence" value="ECO:0007669"/>
    <property type="project" value="TreeGrafter"/>
</dbReference>
<feature type="domain" description="Pyridoxamine 5'-phosphate oxidase N-terminal" evidence="2">
    <location>
        <begin position="17"/>
        <end position="148"/>
    </location>
</feature>
<reference evidence="3 4" key="1">
    <citation type="journal article" date="2014" name="Int. J. Syst. Evol. Microbiol.">
        <title>Nitrososphaera viennensis gen. nov., sp. nov., an aerobic and mesophilic, ammonia-oxidizing archaeon from soil and a member of the archaeal phylum Thaumarchaeota.</title>
        <authorList>
            <person name="Stieglmeier M."/>
            <person name="Klingl A."/>
            <person name="Alves R.J."/>
            <person name="Rittmann S.K."/>
            <person name="Melcher M."/>
            <person name="Leisch N."/>
            <person name="Schleper C."/>
        </authorList>
    </citation>
    <scope>NUCLEOTIDE SEQUENCE [LARGE SCALE GENOMIC DNA]</scope>
    <source>
        <strain evidence="3">EN76</strain>
    </source>
</reference>
<dbReference type="PANTHER" id="PTHR35176">
    <property type="entry name" value="HEME OXYGENASE HI_0854-RELATED"/>
    <property type="match status" value="1"/>
</dbReference>
<sequence>MMEFRLADNYAKPMQEGEVTELLNQPSILRIAMIDARDGTPLVHPVWHYYEDGKFFLTTYAGGAKARSLKKNPDVYFLVDVADKGPPYGVRGKGKARVIDDPEYAKKVISRHIMRYLGSPDSQEAKMLIENAKNYSVIEIAPLYMATWKY</sequence>
<proteinExistence type="predicted"/>
<dbReference type="PANTHER" id="PTHR35176:SF6">
    <property type="entry name" value="HEME OXYGENASE HI_0854-RELATED"/>
    <property type="match status" value="1"/>
</dbReference>
<dbReference type="InterPro" id="IPR052019">
    <property type="entry name" value="F420H2_bilvrd_red/Heme_oxyg"/>
</dbReference>
<evidence type="ECO:0000259" key="2">
    <source>
        <dbReference type="Pfam" id="PF01243"/>
    </source>
</evidence>
<name>A0A060HP30_9ARCH</name>
<dbReference type="OrthoDB" id="139492at2157"/>
<accession>A0A060HP30</accession>
<keyword evidence="4" id="KW-1185">Reference proteome</keyword>
<dbReference type="RefSeq" id="WP_084790602.1">
    <property type="nucleotide sequence ID" value="NZ_CP007536.1"/>
</dbReference>
<organism evidence="3 4">
    <name type="scientific">Nitrososphaera viennensis EN76</name>
    <dbReference type="NCBI Taxonomy" id="926571"/>
    <lineage>
        <taxon>Archaea</taxon>
        <taxon>Nitrososphaerota</taxon>
        <taxon>Nitrososphaeria</taxon>
        <taxon>Nitrososphaerales</taxon>
        <taxon>Nitrososphaeraceae</taxon>
        <taxon>Nitrososphaera</taxon>
    </lineage>
</organism>
<dbReference type="InterPro" id="IPR011576">
    <property type="entry name" value="Pyridox_Oxase_N"/>
</dbReference>
<evidence type="ECO:0000313" key="4">
    <source>
        <dbReference type="Proteomes" id="UP000027093"/>
    </source>
</evidence>
<dbReference type="KEGG" id="nvn:NVIE_007130"/>
<evidence type="ECO:0000256" key="1">
    <source>
        <dbReference type="ARBA" id="ARBA00023002"/>
    </source>
</evidence>